<dbReference type="STRING" id="53468.A0A0R3UBD1"/>
<dbReference type="EC" id="3.1.1.-" evidence="4"/>
<name>A0A0R3UBD1_MESCO</name>
<dbReference type="AlphaFoldDB" id="A0A0R3UBD1"/>
<evidence type="ECO:0000313" key="6">
    <source>
        <dbReference type="EMBL" id="VDD78226.1"/>
    </source>
</evidence>
<accession>A0A0R3UBD1</accession>
<sequence>MEYKYYYPKGTNRQQVPATEMLLFLLISVVLVKTAEVRSGDALLTLRSGVSLKGTKWTVDGVEVDAYLGIPFAKPPIGDLRFAPPVEARLWKGERDATQRPNTCWQYLFSGFDLANPAARVWINNTGMSEDCLYLNVWVPANMPQDGKPLPVMVWIFGGGFFSGTSTLDVYDGKFLAAKEGVIVVSMQYRLGPFGFLYVDSEVDGNMGLLDQRLALKWVQKHIAKFGGDPTKVTLFGESAGAASVTLQYLSPESRPLFQRMILQSASALNRWALSTKSVAHDAGLAFIKTSNCFKNGKNLKRAVKCLKKLPAETLFDRLYELSVASTARRQKRLSSLSPAQWPATFLTSAAQYFEVIMRPVLDGKFLPDCPTTLLKSIQEGQAPEALVGNVDK</sequence>
<dbReference type="InterPro" id="IPR002018">
    <property type="entry name" value="CarbesteraseB"/>
</dbReference>
<keyword evidence="7" id="KW-1185">Reference proteome</keyword>
<evidence type="ECO:0000256" key="4">
    <source>
        <dbReference type="RuleBase" id="RU361235"/>
    </source>
</evidence>
<keyword evidence="3 4" id="KW-0378">Hydrolase</keyword>
<reference evidence="6 7" key="1">
    <citation type="submission" date="2018-10" db="EMBL/GenBank/DDBJ databases">
        <authorList>
            <consortium name="Pathogen Informatics"/>
        </authorList>
    </citation>
    <scope>NUCLEOTIDE SEQUENCE [LARGE SCALE GENOMIC DNA]</scope>
</reference>
<evidence type="ECO:0000313" key="7">
    <source>
        <dbReference type="Proteomes" id="UP000267029"/>
    </source>
</evidence>
<evidence type="ECO:0000256" key="1">
    <source>
        <dbReference type="ARBA" id="ARBA00005964"/>
    </source>
</evidence>
<dbReference type="InterPro" id="IPR019819">
    <property type="entry name" value="Carboxylesterase_B_CS"/>
</dbReference>
<dbReference type="GO" id="GO:0005886">
    <property type="term" value="C:plasma membrane"/>
    <property type="evidence" value="ECO:0007669"/>
    <property type="project" value="TreeGrafter"/>
</dbReference>
<dbReference type="EMBL" id="UXSR01001406">
    <property type="protein sequence ID" value="VDD78226.1"/>
    <property type="molecule type" value="Genomic_DNA"/>
</dbReference>
<comment type="similarity">
    <text evidence="1 4">Belongs to the type-B carboxylesterase/lipase family.</text>
</comment>
<feature type="domain" description="Carboxylesterase type B" evidence="5">
    <location>
        <begin position="52"/>
        <end position="390"/>
    </location>
</feature>
<keyword evidence="2" id="KW-0719">Serine esterase</keyword>
<dbReference type="PROSITE" id="PS00122">
    <property type="entry name" value="CARBOXYLESTERASE_B_1"/>
    <property type="match status" value="1"/>
</dbReference>
<dbReference type="Proteomes" id="UP000267029">
    <property type="component" value="Unassembled WGS sequence"/>
</dbReference>
<dbReference type="Gene3D" id="3.40.50.1820">
    <property type="entry name" value="alpha/beta hydrolase"/>
    <property type="match status" value="1"/>
</dbReference>
<dbReference type="PANTHER" id="PTHR43918">
    <property type="entry name" value="ACETYLCHOLINESTERASE"/>
    <property type="match status" value="1"/>
</dbReference>
<dbReference type="GO" id="GO:0003990">
    <property type="term" value="F:acetylcholinesterase activity"/>
    <property type="evidence" value="ECO:0007669"/>
    <property type="project" value="TreeGrafter"/>
</dbReference>
<dbReference type="SUPFAM" id="SSF53474">
    <property type="entry name" value="alpha/beta-Hydrolases"/>
    <property type="match status" value="1"/>
</dbReference>
<dbReference type="InterPro" id="IPR019826">
    <property type="entry name" value="Carboxylesterase_B_AS"/>
</dbReference>
<dbReference type="PANTHER" id="PTHR43918:SF4">
    <property type="entry name" value="CARBOXYLIC ESTER HYDROLASE"/>
    <property type="match status" value="1"/>
</dbReference>
<dbReference type="InterPro" id="IPR029058">
    <property type="entry name" value="AB_hydrolase_fold"/>
</dbReference>
<dbReference type="GO" id="GO:0005615">
    <property type="term" value="C:extracellular space"/>
    <property type="evidence" value="ECO:0007669"/>
    <property type="project" value="TreeGrafter"/>
</dbReference>
<dbReference type="PROSITE" id="PS00941">
    <property type="entry name" value="CARBOXYLESTERASE_B_2"/>
    <property type="match status" value="1"/>
</dbReference>
<dbReference type="OrthoDB" id="408631at2759"/>
<feature type="non-terminal residue" evidence="6">
    <location>
        <position position="393"/>
    </location>
</feature>
<dbReference type="GO" id="GO:0006581">
    <property type="term" value="P:acetylcholine catabolic process"/>
    <property type="evidence" value="ECO:0007669"/>
    <property type="project" value="TreeGrafter"/>
</dbReference>
<dbReference type="Pfam" id="PF00135">
    <property type="entry name" value="COesterase"/>
    <property type="match status" value="1"/>
</dbReference>
<protein>
    <recommendedName>
        <fullName evidence="4">Carboxylic ester hydrolase</fullName>
        <ecNumber evidence="4">3.1.1.-</ecNumber>
    </recommendedName>
</protein>
<dbReference type="GO" id="GO:0019695">
    <property type="term" value="P:choline metabolic process"/>
    <property type="evidence" value="ECO:0007669"/>
    <property type="project" value="TreeGrafter"/>
</dbReference>
<evidence type="ECO:0000256" key="3">
    <source>
        <dbReference type="ARBA" id="ARBA00022801"/>
    </source>
</evidence>
<organism evidence="6 7">
    <name type="scientific">Mesocestoides corti</name>
    <name type="common">Flatworm</name>
    <dbReference type="NCBI Taxonomy" id="53468"/>
    <lineage>
        <taxon>Eukaryota</taxon>
        <taxon>Metazoa</taxon>
        <taxon>Spiralia</taxon>
        <taxon>Lophotrochozoa</taxon>
        <taxon>Platyhelminthes</taxon>
        <taxon>Cestoda</taxon>
        <taxon>Eucestoda</taxon>
        <taxon>Cyclophyllidea</taxon>
        <taxon>Mesocestoididae</taxon>
        <taxon>Mesocestoides</taxon>
    </lineage>
</organism>
<proteinExistence type="inferred from homology"/>
<evidence type="ECO:0000256" key="2">
    <source>
        <dbReference type="ARBA" id="ARBA00022487"/>
    </source>
</evidence>
<evidence type="ECO:0000259" key="5">
    <source>
        <dbReference type="Pfam" id="PF00135"/>
    </source>
</evidence>
<dbReference type="InterPro" id="IPR050654">
    <property type="entry name" value="AChE-related_enzymes"/>
</dbReference>
<gene>
    <name evidence="6" type="ORF">MCOS_LOCUS4229</name>
</gene>